<evidence type="ECO:0000313" key="6">
    <source>
        <dbReference type="EMBL" id="KAF9887252.1"/>
    </source>
</evidence>
<keyword evidence="4" id="KW-0732">Signal</keyword>
<evidence type="ECO:0000259" key="5">
    <source>
        <dbReference type="PROSITE" id="PS51782"/>
    </source>
</evidence>
<feature type="compositionally biased region" description="Low complexity" evidence="3">
    <location>
        <begin position="106"/>
        <end position="129"/>
    </location>
</feature>
<proteinExistence type="predicted"/>
<dbReference type="Proteomes" id="UP001194746">
    <property type="component" value="Unassembled WGS sequence"/>
</dbReference>
<accession>A0AAD4CKH0</accession>
<sequence length="566" mass="61058">MKSIIIFLVCLLGVVNAAFAASTTWDAAPSAPTTPGAALNCNKWYTVKKGDTCYFVVTVFKIPMKDFNQWNPAVSSDCKDNFWADTSYCVGVGDLPPTKPSPEPPVQTSTPSSSSSTSTNSPTVSQTTTSSYSFIHPIPTWNVTTTPVETAMPPKKTQKDQASNCIRWHLVEPGDTCESIAGRWRALEWNPSLKDMCNFPWIGWYVCIGVGPKTTSARPTGPVSGPPRITYPTTPPPIQTINFTTTTTYVPPPFDVPLPTQAGFAPGCQLYHRAGKGDTCDSIVKAYNDHMTDKLFHEWNPSLGLDCKGMTPGYCYCIAAYSAGYWPPPPTVTMPPDAISKGTTDRCTRWYLRASGESCDDISLSFGSFSVKEFLDWNFGLEGKCDAIMVGTWYCVGVPDTPTSRIFPVPTSLLPPPLSFPSSTAGPTDPSIPAPSIPAPSIPEPTIPEPTTSVTKVTTTTTKTVTGRPNPPTTSSSGDSDPVKTTICNGDCIPTPTPIQDGMVAGCHRFYLVKKGDSCWSITQKNNIPLSDFIKWNPNVGKGCENLWADRYVCIATGGPIMTITA</sequence>
<dbReference type="PANTHER" id="PTHR34997:SF1">
    <property type="entry name" value="PEPTIDOGLYCAN-BINDING LYSIN DOMAIN"/>
    <property type="match status" value="1"/>
</dbReference>
<feature type="signal peptide" evidence="4">
    <location>
        <begin position="1"/>
        <end position="20"/>
    </location>
</feature>
<comment type="caution">
    <text evidence="6">The sequence shown here is derived from an EMBL/GenBank/DDBJ whole genome shotgun (WGS) entry which is preliminary data.</text>
</comment>
<dbReference type="PROSITE" id="PS51782">
    <property type="entry name" value="LYSM"/>
    <property type="match status" value="4"/>
</dbReference>
<reference evidence="6" key="2">
    <citation type="submission" date="2020-02" db="EMBL/GenBank/DDBJ databases">
        <authorList>
            <person name="Gilchrist C.L.M."/>
            <person name="Chooi Y.-H."/>
        </authorList>
    </citation>
    <scope>NUCLEOTIDE SEQUENCE</scope>
    <source>
        <strain evidence="6">MST-FP2251</strain>
    </source>
</reference>
<organism evidence="6 7">
    <name type="scientific">Aspergillus nanangensis</name>
    <dbReference type="NCBI Taxonomy" id="2582783"/>
    <lineage>
        <taxon>Eukaryota</taxon>
        <taxon>Fungi</taxon>
        <taxon>Dikarya</taxon>
        <taxon>Ascomycota</taxon>
        <taxon>Pezizomycotina</taxon>
        <taxon>Eurotiomycetes</taxon>
        <taxon>Eurotiomycetidae</taxon>
        <taxon>Eurotiales</taxon>
        <taxon>Aspergillaceae</taxon>
        <taxon>Aspergillus</taxon>
        <taxon>Aspergillus subgen. Circumdati</taxon>
    </lineage>
</organism>
<gene>
    <name evidence="6" type="ORF">FE257_010380</name>
</gene>
<dbReference type="GO" id="GO:0008061">
    <property type="term" value="F:chitin binding"/>
    <property type="evidence" value="ECO:0007669"/>
    <property type="project" value="UniProtKB-KW"/>
</dbReference>
<name>A0AAD4CKH0_ASPNN</name>
<dbReference type="Gene3D" id="3.10.350.10">
    <property type="entry name" value="LysM domain"/>
    <property type="match status" value="5"/>
</dbReference>
<dbReference type="InterPro" id="IPR036779">
    <property type="entry name" value="LysM_dom_sf"/>
</dbReference>
<dbReference type="SUPFAM" id="SSF54106">
    <property type="entry name" value="LysM domain"/>
    <property type="match status" value="2"/>
</dbReference>
<feature type="domain" description="LysM" evidence="5">
    <location>
        <begin position="43"/>
        <end position="90"/>
    </location>
</feature>
<evidence type="ECO:0000256" key="4">
    <source>
        <dbReference type="SAM" id="SignalP"/>
    </source>
</evidence>
<dbReference type="PANTHER" id="PTHR34997">
    <property type="entry name" value="AM15"/>
    <property type="match status" value="1"/>
</dbReference>
<keyword evidence="7" id="KW-1185">Reference proteome</keyword>
<feature type="region of interest" description="Disordered" evidence="3">
    <location>
        <begin position="94"/>
        <end position="129"/>
    </location>
</feature>
<dbReference type="CDD" id="cd00118">
    <property type="entry name" value="LysM"/>
    <property type="match status" value="3"/>
</dbReference>
<dbReference type="InterPro" id="IPR052210">
    <property type="entry name" value="LysM1-like"/>
</dbReference>
<evidence type="ECO:0000313" key="7">
    <source>
        <dbReference type="Proteomes" id="UP001194746"/>
    </source>
</evidence>
<dbReference type="SMART" id="SM00257">
    <property type="entry name" value="LysM"/>
    <property type="match status" value="4"/>
</dbReference>
<reference evidence="6" key="1">
    <citation type="journal article" date="2019" name="Beilstein J. Org. Chem.">
        <title>Nanangenines: drimane sesquiterpenoids as the dominant metabolite cohort of a novel Australian fungus, Aspergillus nanangensis.</title>
        <authorList>
            <person name="Lacey H.J."/>
            <person name="Gilchrist C.L.M."/>
            <person name="Crombie A."/>
            <person name="Kalaitzis J.A."/>
            <person name="Vuong D."/>
            <person name="Rutledge P.J."/>
            <person name="Turner P."/>
            <person name="Pitt J.I."/>
            <person name="Lacey E."/>
            <person name="Chooi Y.H."/>
            <person name="Piggott A.M."/>
        </authorList>
    </citation>
    <scope>NUCLEOTIDE SEQUENCE</scope>
    <source>
        <strain evidence="6">MST-FP2251</strain>
    </source>
</reference>
<dbReference type="InterPro" id="IPR018392">
    <property type="entry name" value="LysM"/>
</dbReference>
<protein>
    <recommendedName>
        <fullName evidence="5">LysM domain-containing protein</fullName>
    </recommendedName>
</protein>
<feature type="compositionally biased region" description="Low complexity" evidence="3">
    <location>
        <begin position="420"/>
        <end position="429"/>
    </location>
</feature>
<dbReference type="EMBL" id="VCAU01000064">
    <property type="protein sequence ID" value="KAF9887252.1"/>
    <property type="molecule type" value="Genomic_DNA"/>
</dbReference>
<feature type="domain" description="LysM" evidence="5">
    <location>
        <begin position="349"/>
        <end position="396"/>
    </location>
</feature>
<feature type="compositionally biased region" description="Pro residues" evidence="3">
    <location>
        <begin position="430"/>
        <end position="448"/>
    </location>
</feature>
<evidence type="ECO:0000256" key="2">
    <source>
        <dbReference type="ARBA" id="ARBA00023026"/>
    </source>
</evidence>
<keyword evidence="2" id="KW-0843">Virulence</keyword>
<evidence type="ECO:0000256" key="1">
    <source>
        <dbReference type="ARBA" id="ARBA00022669"/>
    </source>
</evidence>
<keyword evidence="1" id="KW-0147">Chitin-binding</keyword>
<feature type="region of interest" description="Disordered" evidence="3">
    <location>
        <begin position="418"/>
        <end position="482"/>
    </location>
</feature>
<dbReference type="Pfam" id="PF01476">
    <property type="entry name" value="LysM"/>
    <property type="match status" value="2"/>
</dbReference>
<feature type="domain" description="LysM" evidence="5">
    <location>
        <begin position="270"/>
        <end position="318"/>
    </location>
</feature>
<dbReference type="AlphaFoldDB" id="A0AAD4CKH0"/>
<feature type="domain" description="LysM" evidence="5">
    <location>
        <begin position="509"/>
        <end position="555"/>
    </location>
</feature>
<evidence type="ECO:0000256" key="3">
    <source>
        <dbReference type="SAM" id="MobiDB-lite"/>
    </source>
</evidence>
<feature type="chain" id="PRO_5041940501" description="LysM domain-containing protein" evidence="4">
    <location>
        <begin position="21"/>
        <end position="566"/>
    </location>
</feature>
<feature type="compositionally biased region" description="Low complexity" evidence="3">
    <location>
        <begin position="449"/>
        <end position="466"/>
    </location>
</feature>